<evidence type="ECO:0000256" key="1">
    <source>
        <dbReference type="ARBA" id="ARBA00004162"/>
    </source>
</evidence>
<dbReference type="GO" id="GO:0005886">
    <property type="term" value="C:plasma membrane"/>
    <property type="evidence" value="ECO:0007669"/>
    <property type="project" value="UniProtKB-SubCell"/>
</dbReference>
<evidence type="ECO:0000256" key="8">
    <source>
        <dbReference type="SAM" id="Phobius"/>
    </source>
</evidence>
<evidence type="ECO:0000313" key="10">
    <source>
        <dbReference type="Proteomes" id="UP000067461"/>
    </source>
</evidence>
<evidence type="ECO:0000256" key="7">
    <source>
        <dbReference type="RuleBase" id="RU003879"/>
    </source>
</evidence>
<comment type="subcellular location">
    <subcellularLocation>
        <location evidence="1">Cell membrane</location>
        <topology evidence="1">Single-pass membrane protein</topology>
    </subcellularLocation>
    <subcellularLocation>
        <location evidence="7">Cell membrane</location>
        <topology evidence="7">Single-pass type II membrane protein</topology>
    </subcellularLocation>
</comment>
<evidence type="ECO:0000256" key="6">
    <source>
        <dbReference type="ARBA" id="ARBA00023136"/>
    </source>
</evidence>
<sequence>MSQINMVPFIDVMLVLLIIFMVTATLIVPGQIELPSVGQAARQPERFIHIVIDAQGQIELRDSAAAGPAQPVALEQLPARVLALQAAAPAAAPGTAPGAAALEAPAPGAVPVLISADRSVRYEAVIDAMDALQRAGVARIGLAVQEATP</sequence>
<keyword evidence="10" id="KW-1185">Reference proteome</keyword>
<dbReference type="HOGENOM" id="CLU_085305_1_3_4"/>
<keyword evidence="5 8" id="KW-1133">Transmembrane helix</keyword>
<dbReference type="KEGG" id="cbaa:SRAA_1564"/>
<keyword evidence="7" id="KW-0813">Transport</keyword>
<reference evidence="9 10" key="1">
    <citation type="journal article" date="2014" name="Nat. Commun.">
        <title>Physiological and genomic features of highly alkaliphilic hydrogen-utilizing Betaproteobacteria from a continental serpentinizing site.</title>
        <authorList>
            <person name="Suzuki S."/>
            <person name="Kuenen J.G."/>
            <person name="Schipper K."/>
            <person name="van der Velde S."/>
            <person name="Ishii S."/>
            <person name="Wu A."/>
            <person name="Sorokin D.Y."/>
            <person name="Tenney A."/>
            <person name="Meng X.Y."/>
            <person name="Morrill P.L."/>
            <person name="Kamagata Y."/>
            <person name="Muyzer G."/>
            <person name="Nealson K.H."/>
        </authorList>
    </citation>
    <scope>NUCLEOTIDE SEQUENCE [LARGE SCALE GENOMIC DNA]</scope>
    <source>
        <strain evidence="9 10">A1</strain>
    </source>
</reference>
<keyword evidence="3" id="KW-1003">Cell membrane</keyword>
<dbReference type="Pfam" id="PF02472">
    <property type="entry name" value="ExbD"/>
    <property type="match status" value="1"/>
</dbReference>
<evidence type="ECO:0000256" key="2">
    <source>
        <dbReference type="ARBA" id="ARBA00005811"/>
    </source>
</evidence>
<keyword evidence="7" id="KW-0653">Protein transport</keyword>
<feature type="transmembrane region" description="Helical" evidence="8">
    <location>
        <begin position="6"/>
        <end position="28"/>
    </location>
</feature>
<dbReference type="GO" id="GO:0022857">
    <property type="term" value="F:transmembrane transporter activity"/>
    <property type="evidence" value="ECO:0007669"/>
    <property type="project" value="InterPro"/>
</dbReference>
<dbReference type="PANTHER" id="PTHR30558">
    <property type="entry name" value="EXBD MEMBRANE COMPONENT OF PMF-DRIVEN MACROMOLECULE IMPORT SYSTEM"/>
    <property type="match status" value="1"/>
</dbReference>
<proteinExistence type="inferred from homology"/>
<dbReference type="GO" id="GO:0015031">
    <property type="term" value="P:protein transport"/>
    <property type="evidence" value="ECO:0007669"/>
    <property type="project" value="UniProtKB-KW"/>
</dbReference>
<organism evidence="9 10">
    <name type="scientific">Serpentinimonas raichei</name>
    <dbReference type="NCBI Taxonomy" id="1458425"/>
    <lineage>
        <taxon>Bacteria</taxon>
        <taxon>Pseudomonadati</taxon>
        <taxon>Pseudomonadota</taxon>
        <taxon>Betaproteobacteria</taxon>
        <taxon>Burkholderiales</taxon>
        <taxon>Comamonadaceae</taxon>
        <taxon>Serpentinimonas</taxon>
    </lineage>
</organism>
<protein>
    <submittedName>
        <fullName evidence="9">Biopolymer transport protein</fullName>
    </submittedName>
</protein>
<dbReference type="Proteomes" id="UP000067461">
    <property type="component" value="Chromosome"/>
</dbReference>
<dbReference type="AlphaFoldDB" id="A0A060NPI5"/>
<dbReference type="Gene3D" id="3.30.420.270">
    <property type="match status" value="1"/>
</dbReference>
<evidence type="ECO:0000256" key="3">
    <source>
        <dbReference type="ARBA" id="ARBA00022475"/>
    </source>
</evidence>
<name>A0A060NPI5_9BURK</name>
<dbReference type="EMBL" id="AP014568">
    <property type="protein sequence ID" value="BAO81418.1"/>
    <property type="molecule type" value="Genomic_DNA"/>
</dbReference>
<evidence type="ECO:0000256" key="4">
    <source>
        <dbReference type="ARBA" id="ARBA00022692"/>
    </source>
</evidence>
<keyword evidence="6 8" id="KW-0472">Membrane</keyword>
<gene>
    <name evidence="9" type="ORF">SRAA_1564</name>
</gene>
<evidence type="ECO:0000256" key="5">
    <source>
        <dbReference type="ARBA" id="ARBA00022989"/>
    </source>
</evidence>
<dbReference type="InterPro" id="IPR003400">
    <property type="entry name" value="ExbD"/>
</dbReference>
<dbReference type="STRING" id="1458425.SRAA_1564"/>
<keyword evidence="4 7" id="KW-0812">Transmembrane</keyword>
<comment type="similarity">
    <text evidence="2 7">Belongs to the ExbD/TolR family.</text>
</comment>
<evidence type="ECO:0000313" key="9">
    <source>
        <dbReference type="EMBL" id="BAO81418.1"/>
    </source>
</evidence>
<accession>A0A060NPI5</accession>